<dbReference type="EMBL" id="VANR01000002">
    <property type="protein sequence ID" value="TMM31416.1"/>
    <property type="molecule type" value="Genomic_DNA"/>
</dbReference>
<reference evidence="1 2" key="1">
    <citation type="submission" date="2019-05" db="EMBL/GenBank/DDBJ databases">
        <title>Polaribacter aestuariivivens sp. nov., isolated from a tidal flat.</title>
        <authorList>
            <person name="Yoon J.-H."/>
        </authorList>
    </citation>
    <scope>NUCLEOTIDE SEQUENCE [LARGE SCALE GENOMIC DNA]</scope>
    <source>
        <strain evidence="1 2">DBTF-3</strain>
    </source>
</reference>
<dbReference type="AlphaFoldDB" id="A0A5S3NDY2"/>
<organism evidence="1 2">
    <name type="scientific">Polaribacter aestuariivivens</name>
    <dbReference type="NCBI Taxonomy" id="2304626"/>
    <lineage>
        <taxon>Bacteria</taxon>
        <taxon>Pseudomonadati</taxon>
        <taxon>Bacteroidota</taxon>
        <taxon>Flavobacteriia</taxon>
        <taxon>Flavobacteriales</taxon>
        <taxon>Flavobacteriaceae</taxon>
    </lineage>
</organism>
<keyword evidence="2" id="KW-1185">Reference proteome</keyword>
<dbReference type="RefSeq" id="WP_138535142.1">
    <property type="nucleotide sequence ID" value="NZ_VANR01000002.1"/>
</dbReference>
<dbReference type="Proteomes" id="UP000307140">
    <property type="component" value="Unassembled WGS sequence"/>
</dbReference>
<comment type="caution">
    <text evidence="1">The sequence shown here is derived from an EMBL/GenBank/DDBJ whole genome shotgun (WGS) entry which is preliminary data.</text>
</comment>
<accession>A0A5S3NDY2</accession>
<dbReference type="OrthoDB" id="1449138at2"/>
<proteinExistence type="predicted"/>
<gene>
    <name evidence="1" type="ORF">FDT66_05480</name>
</gene>
<evidence type="ECO:0000313" key="1">
    <source>
        <dbReference type="EMBL" id="TMM31416.1"/>
    </source>
</evidence>
<evidence type="ECO:0000313" key="2">
    <source>
        <dbReference type="Proteomes" id="UP000307140"/>
    </source>
</evidence>
<protein>
    <submittedName>
        <fullName evidence="1">Uncharacterized protein</fullName>
    </submittedName>
</protein>
<name>A0A5S3NDY2_9FLAO</name>
<sequence>MVTFLLPTAIDSFHDYLNHEHETCISKTETHIHKKDIDCNLHLLKQSDTFLESQDFKLLVNSVNLDTNYLHYNFLKNHNQLSFSLRGPPSKI</sequence>